<protein>
    <submittedName>
        <fullName evidence="2">Uncharacterized protein</fullName>
    </submittedName>
</protein>
<organism evidence="2">
    <name type="scientific">Fagus sylvatica</name>
    <name type="common">Beechnut</name>
    <dbReference type="NCBI Taxonomy" id="28930"/>
    <lineage>
        <taxon>Eukaryota</taxon>
        <taxon>Viridiplantae</taxon>
        <taxon>Streptophyta</taxon>
        <taxon>Embryophyta</taxon>
        <taxon>Tracheophyta</taxon>
        <taxon>Spermatophyta</taxon>
        <taxon>Magnoliopsida</taxon>
        <taxon>eudicotyledons</taxon>
        <taxon>Gunneridae</taxon>
        <taxon>Pentapetalae</taxon>
        <taxon>rosids</taxon>
        <taxon>fabids</taxon>
        <taxon>Fagales</taxon>
        <taxon>Fagaceae</taxon>
        <taxon>Fagus</taxon>
    </lineage>
</organism>
<accession>A0A2N9GHD3</accession>
<feature type="region of interest" description="Disordered" evidence="1">
    <location>
        <begin position="69"/>
        <end position="109"/>
    </location>
</feature>
<dbReference type="AlphaFoldDB" id="A0A2N9GHD3"/>
<gene>
    <name evidence="2" type="ORF">FSB_LOCUS29799</name>
    <name evidence="3" type="ORF">FSB_LOCUS61557</name>
</gene>
<feature type="compositionally biased region" description="Basic and acidic residues" evidence="1">
    <location>
        <begin position="77"/>
        <end position="86"/>
    </location>
</feature>
<evidence type="ECO:0000313" key="2">
    <source>
        <dbReference type="EMBL" id="SPD01917.1"/>
    </source>
</evidence>
<evidence type="ECO:0000313" key="3">
    <source>
        <dbReference type="EMBL" id="SPD33675.1"/>
    </source>
</evidence>
<dbReference type="EMBL" id="OIVN01002239">
    <property type="protein sequence ID" value="SPD01917.1"/>
    <property type="molecule type" value="Genomic_DNA"/>
</dbReference>
<feature type="compositionally biased region" description="Acidic residues" evidence="1">
    <location>
        <begin position="87"/>
        <end position="100"/>
    </location>
</feature>
<evidence type="ECO:0000256" key="1">
    <source>
        <dbReference type="SAM" id="MobiDB-lite"/>
    </source>
</evidence>
<name>A0A2N9GHD3_FAGSY</name>
<reference evidence="2" key="1">
    <citation type="submission" date="2018-02" db="EMBL/GenBank/DDBJ databases">
        <authorList>
            <person name="Cohen D.B."/>
            <person name="Kent A.D."/>
        </authorList>
    </citation>
    <scope>NUCLEOTIDE SEQUENCE</scope>
</reference>
<dbReference type="EMBL" id="OIVN01006467">
    <property type="protein sequence ID" value="SPD33675.1"/>
    <property type="molecule type" value="Genomic_DNA"/>
</dbReference>
<proteinExistence type="predicted"/>
<sequence>MHIKVGQTQPRIDCLDKQVKGQQQCEYSHAFIIVRPGHGSRNVAGANGDQGGGDEAGAGIPNLFAEEIGDEGGVGSEKGRSQHVDLADMDSEAEEAEEPVNDGGGDHETRVECTADDATKRVRAIGIEPVPKLIEAILCEVESGAVIEVGIELMDHGLVAENAEEASDESEDIDEAKDCDSEQKLLLFGFHFEI</sequence>